<evidence type="ECO:0000313" key="1">
    <source>
        <dbReference type="EMBL" id="GBP88584.1"/>
    </source>
</evidence>
<dbReference type="InterPro" id="IPR036397">
    <property type="entry name" value="RNaseH_sf"/>
</dbReference>
<sequence length="92" mass="10793">MKKNRISKDLPLVMKNGLPRQECEKMIMIKGKQALQKGIIHYELLPPSKTINSDVYCQQLMKLKEEVEKIWLELINRKGVVFITVKLDIERV</sequence>
<dbReference type="AlphaFoldDB" id="A0A4C1ZND6"/>
<name>A0A4C1ZND6_EUMVA</name>
<dbReference type="Pfam" id="PF01359">
    <property type="entry name" value="Transposase_1"/>
    <property type="match status" value="1"/>
</dbReference>
<dbReference type="InterPro" id="IPR001888">
    <property type="entry name" value="Transposase_1"/>
</dbReference>
<comment type="caution">
    <text evidence="1">The sequence shown here is derived from an EMBL/GenBank/DDBJ whole genome shotgun (WGS) entry which is preliminary data.</text>
</comment>
<gene>
    <name evidence="1" type="ORF">EVAR_68614_1</name>
</gene>
<accession>A0A4C1ZND6</accession>
<dbReference type="GO" id="GO:0003676">
    <property type="term" value="F:nucleic acid binding"/>
    <property type="evidence" value="ECO:0007669"/>
    <property type="project" value="InterPro"/>
</dbReference>
<dbReference type="Proteomes" id="UP000299102">
    <property type="component" value="Unassembled WGS sequence"/>
</dbReference>
<reference evidence="1 2" key="1">
    <citation type="journal article" date="2019" name="Commun. Biol.">
        <title>The bagworm genome reveals a unique fibroin gene that provides high tensile strength.</title>
        <authorList>
            <person name="Kono N."/>
            <person name="Nakamura H."/>
            <person name="Ohtoshi R."/>
            <person name="Tomita M."/>
            <person name="Numata K."/>
            <person name="Arakawa K."/>
        </authorList>
    </citation>
    <scope>NUCLEOTIDE SEQUENCE [LARGE SCALE GENOMIC DNA]</scope>
</reference>
<organism evidence="1 2">
    <name type="scientific">Eumeta variegata</name>
    <name type="common">Bagworm moth</name>
    <name type="synonym">Eumeta japonica</name>
    <dbReference type="NCBI Taxonomy" id="151549"/>
    <lineage>
        <taxon>Eukaryota</taxon>
        <taxon>Metazoa</taxon>
        <taxon>Ecdysozoa</taxon>
        <taxon>Arthropoda</taxon>
        <taxon>Hexapoda</taxon>
        <taxon>Insecta</taxon>
        <taxon>Pterygota</taxon>
        <taxon>Neoptera</taxon>
        <taxon>Endopterygota</taxon>
        <taxon>Lepidoptera</taxon>
        <taxon>Glossata</taxon>
        <taxon>Ditrysia</taxon>
        <taxon>Tineoidea</taxon>
        <taxon>Psychidae</taxon>
        <taxon>Oiketicinae</taxon>
        <taxon>Eumeta</taxon>
    </lineage>
</organism>
<evidence type="ECO:0000313" key="2">
    <source>
        <dbReference type="Proteomes" id="UP000299102"/>
    </source>
</evidence>
<dbReference type="Gene3D" id="3.30.420.10">
    <property type="entry name" value="Ribonuclease H-like superfamily/Ribonuclease H"/>
    <property type="match status" value="1"/>
</dbReference>
<keyword evidence="2" id="KW-1185">Reference proteome</keyword>
<protein>
    <submittedName>
        <fullName evidence="1">Uncharacterized protein</fullName>
    </submittedName>
</protein>
<dbReference type="EMBL" id="BGZK01001942">
    <property type="protein sequence ID" value="GBP88584.1"/>
    <property type="molecule type" value="Genomic_DNA"/>
</dbReference>
<proteinExistence type="predicted"/>